<name>A0A0W8G1Y3_9ZZZZ</name>
<dbReference type="InterPro" id="IPR043519">
    <property type="entry name" value="NT_sf"/>
</dbReference>
<dbReference type="Gene3D" id="3.30.460.10">
    <property type="entry name" value="Beta Polymerase, domain 2"/>
    <property type="match status" value="1"/>
</dbReference>
<accession>A0A0W8G1Y3</accession>
<reference evidence="2" key="1">
    <citation type="journal article" date="2015" name="Proc. Natl. Acad. Sci. U.S.A.">
        <title>Networks of energetic and metabolic interactions define dynamics in microbial communities.</title>
        <authorList>
            <person name="Embree M."/>
            <person name="Liu J.K."/>
            <person name="Al-Bassam M.M."/>
            <person name="Zengler K."/>
        </authorList>
    </citation>
    <scope>NUCLEOTIDE SEQUENCE</scope>
</reference>
<organism evidence="2">
    <name type="scientific">hydrocarbon metagenome</name>
    <dbReference type="NCBI Taxonomy" id="938273"/>
    <lineage>
        <taxon>unclassified sequences</taxon>
        <taxon>metagenomes</taxon>
        <taxon>ecological metagenomes</taxon>
    </lineage>
</organism>
<protein>
    <submittedName>
        <fullName evidence="2">Dna polymerase, beta domain protein region</fullName>
    </submittedName>
</protein>
<comment type="caution">
    <text evidence="2">The sequence shown here is derived from an EMBL/GenBank/DDBJ whole genome shotgun (WGS) entry which is preliminary data.</text>
</comment>
<dbReference type="AlphaFoldDB" id="A0A0W8G1Y3"/>
<dbReference type="CDD" id="cd05403">
    <property type="entry name" value="NT_KNTase_like"/>
    <property type="match status" value="1"/>
</dbReference>
<dbReference type="PANTHER" id="PTHR43449:SF1">
    <property type="entry name" value="POLYMERASE BETA NUCLEOTIDYLTRANSFERASE DOMAIN-CONTAINING PROTEIN"/>
    <property type="match status" value="1"/>
</dbReference>
<dbReference type="Pfam" id="PF18765">
    <property type="entry name" value="Polbeta"/>
    <property type="match status" value="1"/>
</dbReference>
<sequence length="107" mass="12625">MAARTTEIIKEIVKKYYEILIQSGLPVEKVFLFGSYARNEQNKYSDIDFAVVLKEYLGDRFNTRFVLMKYAREFAEIIEPHPFLLSEFDRTNPFVKEIIQTGEVLYS</sequence>
<evidence type="ECO:0000259" key="1">
    <source>
        <dbReference type="Pfam" id="PF18765"/>
    </source>
</evidence>
<proteinExistence type="predicted"/>
<gene>
    <name evidence="2" type="ORF">ASZ90_003626</name>
</gene>
<dbReference type="InterPro" id="IPR041633">
    <property type="entry name" value="Polbeta"/>
</dbReference>
<dbReference type="PANTHER" id="PTHR43449">
    <property type="entry name" value="NUCLEOTIDYLTRANSFERASE"/>
    <property type="match status" value="1"/>
</dbReference>
<dbReference type="EMBL" id="LNQE01000445">
    <property type="protein sequence ID" value="KUG26531.1"/>
    <property type="molecule type" value="Genomic_DNA"/>
</dbReference>
<dbReference type="SUPFAM" id="SSF81301">
    <property type="entry name" value="Nucleotidyltransferase"/>
    <property type="match status" value="1"/>
</dbReference>
<evidence type="ECO:0000313" key="2">
    <source>
        <dbReference type="EMBL" id="KUG26531.1"/>
    </source>
</evidence>
<feature type="domain" description="Polymerase beta nucleotidyltransferase" evidence="1">
    <location>
        <begin position="25"/>
        <end position="107"/>
    </location>
</feature>